<dbReference type="GO" id="GO:0060090">
    <property type="term" value="F:molecular adaptor activity"/>
    <property type="evidence" value="ECO:0007669"/>
    <property type="project" value="InterPro"/>
</dbReference>
<proteinExistence type="predicted"/>
<evidence type="ECO:0000313" key="3">
    <source>
        <dbReference type="EMBL" id="CAF1263694.1"/>
    </source>
</evidence>
<comment type="caution">
    <text evidence="3">The sequence shown here is derived from an EMBL/GenBank/DDBJ whole genome shotgun (WGS) entry which is preliminary data.</text>
</comment>
<accession>A0A815AWB5</accession>
<evidence type="ECO:0000259" key="2">
    <source>
        <dbReference type="PROSITE" id="PS50951"/>
    </source>
</evidence>
<dbReference type="PANTHER" id="PTHR47522">
    <property type="entry name" value="SALVADOR FAMILY WW DOMAIN-CONTAINING PROTEIN 1"/>
    <property type="match status" value="1"/>
</dbReference>
<feature type="region of interest" description="Disordered" evidence="1">
    <location>
        <begin position="282"/>
        <end position="301"/>
    </location>
</feature>
<dbReference type="InterPro" id="IPR030030">
    <property type="entry name" value="Sav"/>
</dbReference>
<feature type="compositionally biased region" description="Low complexity" evidence="1">
    <location>
        <begin position="385"/>
        <end position="410"/>
    </location>
</feature>
<dbReference type="AlphaFoldDB" id="A0A815AWB5"/>
<gene>
    <name evidence="3" type="ORF">ZHD862_LOCUS26039</name>
</gene>
<dbReference type="GO" id="GO:0005829">
    <property type="term" value="C:cytosol"/>
    <property type="evidence" value="ECO:0007669"/>
    <property type="project" value="TreeGrafter"/>
</dbReference>
<reference evidence="3" key="1">
    <citation type="submission" date="2021-02" db="EMBL/GenBank/DDBJ databases">
        <authorList>
            <person name="Nowell W R."/>
        </authorList>
    </citation>
    <scope>NUCLEOTIDE SEQUENCE</scope>
</reference>
<dbReference type="InterPro" id="IPR011524">
    <property type="entry name" value="SARAH_dom"/>
</dbReference>
<feature type="compositionally biased region" description="Low complexity" evidence="1">
    <location>
        <begin position="359"/>
        <end position="370"/>
    </location>
</feature>
<dbReference type="GO" id="GO:0043065">
    <property type="term" value="P:positive regulation of apoptotic process"/>
    <property type="evidence" value="ECO:0007669"/>
    <property type="project" value="TreeGrafter"/>
</dbReference>
<dbReference type="EMBL" id="CAJNOT010001915">
    <property type="protein sequence ID" value="CAF1263694.1"/>
    <property type="molecule type" value="Genomic_DNA"/>
</dbReference>
<feature type="region of interest" description="Disordered" evidence="1">
    <location>
        <begin position="359"/>
        <end position="413"/>
    </location>
</feature>
<organism evidence="3 4">
    <name type="scientific">Rotaria sordida</name>
    <dbReference type="NCBI Taxonomy" id="392033"/>
    <lineage>
        <taxon>Eukaryota</taxon>
        <taxon>Metazoa</taxon>
        <taxon>Spiralia</taxon>
        <taxon>Gnathifera</taxon>
        <taxon>Rotifera</taxon>
        <taxon>Eurotatoria</taxon>
        <taxon>Bdelloidea</taxon>
        <taxon>Philodinida</taxon>
        <taxon>Philodinidae</taxon>
        <taxon>Rotaria</taxon>
    </lineage>
</organism>
<dbReference type="PROSITE" id="PS50951">
    <property type="entry name" value="SARAH"/>
    <property type="match status" value="1"/>
</dbReference>
<evidence type="ECO:0000256" key="1">
    <source>
        <dbReference type="SAM" id="MobiDB-lite"/>
    </source>
</evidence>
<sequence>MPKKKQVTFQNNIQGKFIPRNVPPVGSVFPSRINDNRFNAKMAELLASSSIINDENELVSIKSSQDNSTSNEIPSIDSSHVHSKLFHRHIVNMFETLKKSNDDSSTLPITSSHIEYKSQPITFGQLRQATISTVPIQIINDKTISHQINNDIEEKHDKNLTTFIKYNKSKIPTKHQLNKESLYYSPSFEKLLEKQNIIIETKKINDDDKKQIQKSTLTVDEILDMYSSKVKQSTNIESNLLPSSTYSNTNLTSFYMHPSVIKFNSTQNNQHIIPSSQLILNEQNRNRPPPPSYSSSIANTHRTTSTSDFTKIYVVQLINPDQPLIHPSFSSPTFEHVYSGSLIPQHLIRENSSFILSNSSSSLAPSIKNSTSNNSIRPPPPHYQSPTSIIEHSHSTSSQQSKINNNNNSSAGFDREFSRLLYGKDTGKIRREKQKRKAFSDPVKKSIEEATKTHRRLTTNLNKTRTVKEDEEGENDDEIETKIDQSNIHKYKSNFLSRRRSKRQSNLIEKNLESTNETRLPTNSLLKQRIPSFLRVYSQASPSNDILLQWDLFNLSELESFNIMMNRLYKNENLARVQLYEIYRTALISILTSKKSLNTNNENDTTTTTAL</sequence>
<dbReference type="GO" id="GO:0008285">
    <property type="term" value="P:negative regulation of cell population proliferation"/>
    <property type="evidence" value="ECO:0007669"/>
    <property type="project" value="TreeGrafter"/>
</dbReference>
<dbReference type="PANTHER" id="PTHR47522:SF2">
    <property type="entry name" value="PROTEIN SALVADOR HOMOLOG 1"/>
    <property type="match status" value="1"/>
</dbReference>
<dbReference type="Proteomes" id="UP000663864">
    <property type="component" value="Unassembled WGS sequence"/>
</dbReference>
<protein>
    <recommendedName>
        <fullName evidence="2">SARAH domain-containing protein</fullName>
    </recommendedName>
</protein>
<feature type="domain" description="SARAH" evidence="2">
    <location>
        <begin position="547"/>
        <end position="594"/>
    </location>
</feature>
<dbReference type="GO" id="GO:0035329">
    <property type="term" value="P:hippo signaling"/>
    <property type="evidence" value="ECO:0007669"/>
    <property type="project" value="InterPro"/>
</dbReference>
<dbReference type="GO" id="GO:0006915">
    <property type="term" value="P:apoptotic process"/>
    <property type="evidence" value="ECO:0007669"/>
    <property type="project" value="InterPro"/>
</dbReference>
<name>A0A815AWB5_9BILA</name>
<evidence type="ECO:0000313" key="4">
    <source>
        <dbReference type="Proteomes" id="UP000663864"/>
    </source>
</evidence>